<evidence type="ECO:0000313" key="1">
    <source>
        <dbReference type="EMBL" id="BAU25959.1"/>
    </source>
</evidence>
<name>A0A0U5B6W8_9BACL</name>
<sequence length="53" mass="6421">MKRQFSMEFKVKVVKQALKSDRNTTARSYHLNSIIISRWIREYSEGKYDRVLI</sequence>
<protein>
    <submittedName>
        <fullName evidence="1">Transposase</fullName>
    </submittedName>
</protein>
<evidence type="ECO:0000313" key="2">
    <source>
        <dbReference type="Proteomes" id="UP000217696"/>
    </source>
</evidence>
<dbReference type="GO" id="GO:0043565">
    <property type="term" value="F:sequence-specific DNA binding"/>
    <property type="evidence" value="ECO:0007669"/>
    <property type="project" value="InterPro"/>
</dbReference>
<dbReference type="OrthoDB" id="2680558at2"/>
<proteinExistence type="predicted"/>
<dbReference type="AlphaFoldDB" id="A0A0U5B6W8"/>
<dbReference type="RefSeq" id="WP_110546249.1">
    <property type="nucleotide sequence ID" value="NZ_AP017312.1"/>
</dbReference>
<keyword evidence="2" id="KW-1185">Reference proteome</keyword>
<accession>A0A0U5B6W8</accession>
<dbReference type="SUPFAM" id="SSF48295">
    <property type="entry name" value="TrpR-like"/>
    <property type="match status" value="1"/>
</dbReference>
<dbReference type="InterPro" id="IPR010921">
    <property type="entry name" value="Trp_repressor/repl_initiator"/>
</dbReference>
<dbReference type="Gene3D" id="1.10.10.60">
    <property type="entry name" value="Homeodomain-like"/>
    <property type="match status" value="1"/>
</dbReference>
<reference evidence="1 2" key="1">
    <citation type="submission" date="2015-12" db="EMBL/GenBank/DDBJ databases">
        <title>Genome sequence of Aneurinibacillus soli.</title>
        <authorList>
            <person name="Lee J.S."/>
            <person name="Lee K.C."/>
            <person name="Kim K.K."/>
            <person name="Lee B.W."/>
        </authorList>
    </citation>
    <scope>NUCLEOTIDE SEQUENCE [LARGE SCALE GENOMIC DNA]</scope>
    <source>
        <strain evidence="1 2">CB4</strain>
    </source>
</reference>
<dbReference type="Proteomes" id="UP000217696">
    <property type="component" value="Chromosome"/>
</dbReference>
<dbReference type="KEGG" id="asoc:CB4_00010"/>
<organism evidence="1 2">
    <name type="scientific">Aneurinibacillus soli</name>
    <dbReference type="NCBI Taxonomy" id="1500254"/>
    <lineage>
        <taxon>Bacteria</taxon>
        <taxon>Bacillati</taxon>
        <taxon>Bacillota</taxon>
        <taxon>Bacilli</taxon>
        <taxon>Bacillales</taxon>
        <taxon>Paenibacillaceae</taxon>
        <taxon>Aneurinibacillus group</taxon>
        <taxon>Aneurinibacillus</taxon>
    </lineage>
</organism>
<dbReference type="EMBL" id="AP017312">
    <property type="protein sequence ID" value="BAU25959.1"/>
    <property type="molecule type" value="Genomic_DNA"/>
</dbReference>
<gene>
    <name evidence="1" type="ORF">CB4_00010</name>
</gene>